<dbReference type="EMBL" id="LVVM01002257">
    <property type="protein sequence ID" value="OJA16926.1"/>
    <property type="molecule type" value="Genomic_DNA"/>
</dbReference>
<reference evidence="3 4" key="1">
    <citation type="submission" date="2016-03" db="EMBL/GenBank/DDBJ databases">
        <title>Comparative genomics of the ectomycorrhizal sister species Rhizopogon vinicolor and Rhizopogon vesiculosus (Basidiomycota: Boletales) reveals a divergence of the mating type B locus.</title>
        <authorList>
            <person name="Mujic A.B."/>
            <person name="Kuo A."/>
            <person name="Tritt A."/>
            <person name="Lipzen A."/>
            <person name="Chen C."/>
            <person name="Johnson J."/>
            <person name="Sharma A."/>
            <person name="Barry K."/>
            <person name="Grigoriev I.V."/>
            <person name="Spatafora J.W."/>
        </authorList>
    </citation>
    <scope>NUCLEOTIDE SEQUENCE [LARGE SCALE GENOMIC DNA]</scope>
    <source>
        <strain evidence="3 4">AM-OR11-056</strain>
    </source>
</reference>
<dbReference type="Proteomes" id="UP000183567">
    <property type="component" value="Unassembled WGS sequence"/>
</dbReference>
<evidence type="ECO:0000259" key="1">
    <source>
        <dbReference type="Pfam" id="PF03171"/>
    </source>
</evidence>
<gene>
    <name evidence="3" type="ORF">AZE42_10656</name>
</gene>
<dbReference type="SUPFAM" id="SSF51197">
    <property type="entry name" value="Clavaminate synthase-like"/>
    <property type="match status" value="1"/>
</dbReference>
<dbReference type="Pfam" id="PF14226">
    <property type="entry name" value="DIOX_N"/>
    <property type="match status" value="1"/>
</dbReference>
<evidence type="ECO:0000313" key="4">
    <source>
        <dbReference type="Proteomes" id="UP000183567"/>
    </source>
</evidence>
<dbReference type="Gene3D" id="2.60.120.330">
    <property type="entry name" value="B-lactam Antibiotic, Isopenicillin N Synthase, Chain"/>
    <property type="match status" value="1"/>
</dbReference>
<evidence type="ECO:0000259" key="2">
    <source>
        <dbReference type="Pfam" id="PF14226"/>
    </source>
</evidence>
<organism evidence="3 4">
    <name type="scientific">Rhizopogon vesiculosus</name>
    <dbReference type="NCBI Taxonomy" id="180088"/>
    <lineage>
        <taxon>Eukaryota</taxon>
        <taxon>Fungi</taxon>
        <taxon>Dikarya</taxon>
        <taxon>Basidiomycota</taxon>
        <taxon>Agaricomycotina</taxon>
        <taxon>Agaricomycetes</taxon>
        <taxon>Agaricomycetidae</taxon>
        <taxon>Boletales</taxon>
        <taxon>Suillineae</taxon>
        <taxon>Rhizopogonaceae</taxon>
        <taxon>Rhizopogon</taxon>
    </lineage>
</organism>
<feature type="domain" description="Isopenicillin N synthase-like Fe(2+) 2OG dioxygenase" evidence="1">
    <location>
        <begin position="253"/>
        <end position="317"/>
    </location>
</feature>
<dbReference type="InterPro" id="IPR026992">
    <property type="entry name" value="DIOX_N"/>
</dbReference>
<dbReference type="PANTHER" id="PTHR47990">
    <property type="entry name" value="2-OXOGLUTARATE (2OG) AND FE(II)-DEPENDENT OXYGENASE SUPERFAMILY PROTEIN-RELATED"/>
    <property type="match status" value="1"/>
</dbReference>
<dbReference type="InterPro" id="IPR050231">
    <property type="entry name" value="Iron_ascorbate_oxido_reductase"/>
</dbReference>
<evidence type="ECO:0008006" key="5">
    <source>
        <dbReference type="Google" id="ProtNLM"/>
    </source>
</evidence>
<dbReference type="AlphaFoldDB" id="A0A1J8Q5J1"/>
<sequence length="401" mass="46249">MPSLTLPECPRYISPPATKEELEFANLTIIDLSNVHTPEGRQELYPKLRDALRTQGFVYAINHGYTQAQRDRIFDIANAFFTLVPPDEMKTYTGNIEKDGYYFGYKGRQIWKLDEENRVFDQIEQYGLHRDVTKLPHPQAVRPFLPELDAFARHNHFNVLHPILRLIALSLELPEEALVEKHTFDGKGETAGWSLFSFISSYVDRHICSQVYEIVSYTRSKEEEEKSKNVWLKGHTGIQLFFLCVLVCLSRIDFGSISILWSQPVGGLQIQAPDGGWKWVRHIDNALVINTGDMMGFLTGGYYKPTIHRVVQPPKDQREYERLGTFYFSLTDDNVRLLPCVESPVLQRVGIERQRPDEDAPLSEVWRKARTVTYGVVDLKKGMERDVEEEVVEGIVVKHYN</sequence>
<name>A0A1J8Q5J1_9AGAM</name>
<dbReference type="STRING" id="180088.A0A1J8Q5J1"/>
<comment type="caution">
    <text evidence="3">The sequence shown here is derived from an EMBL/GenBank/DDBJ whole genome shotgun (WGS) entry which is preliminary data.</text>
</comment>
<accession>A0A1J8Q5J1</accession>
<dbReference type="Pfam" id="PF03171">
    <property type="entry name" value="2OG-FeII_Oxy"/>
    <property type="match status" value="1"/>
</dbReference>
<dbReference type="InterPro" id="IPR027443">
    <property type="entry name" value="IPNS-like_sf"/>
</dbReference>
<dbReference type="OrthoDB" id="406156at2759"/>
<protein>
    <recommendedName>
        <fullName evidence="5">Fe2OG dioxygenase domain-containing protein</fullName>
    </recommendedName>
</protein>
<feature type="domain" description="Non-haem dioxygenase N-terminal" evidence="2">
    <location>
        <begin position="29"/>
        <end position="133"/>
    </location>
</feature>
<dbReference type="InterPro" id="IPR044861">
    <property type="entry name" value="IPNS-like_FE2OG_OXY"/>
</dbReference>
<proteinExistence type="predicted"/>
<keyword evidence="4" id="KW-1185">Reference proteome</keyword>
<evidence type="ECO:0000313" key="3">
    <source>
        <dbReference type="EMBL" id="OJA16926.1"/>
    </source>
</evidence>